<feature type="transmembrane region" description="Helical" evidence="4">
    <location>
        <begin position="229"/>
        <end position="249"/>
    </location>
</feature>
<evidence type="ECO:0000256" key="1">
    <source>
        <dbReference type="ARBA" id="ARBA00023186"/>
    </source>
</evidence>
<dbReference type="Proteomes" id="UP001219933">
    <property type="component" value="Chromosome 4"/>
</dbReference>
<feature type="transmembrane region" description="Helical" evidence="4">
    <location>
        <begin position="261"/>
        <end position="279"/>
    </location>
</feature>
<proteinExistence type="predicted"/>
<dbReference type="Pfam" id="PF18265">
    <property type="entry name" value="Nas2_N"/>
    <property type="match status" value="1"/>
</dbReference>
<gene>
    <name evidence="6" type="ORF">MCUN1_002873</name>
</gene>
<feature type="transmembrane region" description="Helical" evidence="4">
    <location>
        <begin position="285"/>
        <end position="308"/>
    </location>
</feature>
<feature type="compositionally biased region" description="Low complexity" evidence="3">
    <location>
        <begin position="90"/>
        <end position="116"/>
    </location>
</feature>
<dbReference type="GO" id="GO:0070682">
    <property type="term" value="P:proteasome regulatory particle assembly"/>
    <property type="evidence" value="ECO:0007669"/>
    <property type="project" value="InterPro"/>
</dbReference>
<evidence type="ECO:0000256" key="4">
    <source>
        <dbReference type="SAM" id="Phobius"/>
    </source>
</evidence>
<feature type="coiled-coil region" evidence="2">
    <location>
        <begin position="54"/>
        <end position="81"/>
    </location>
</feature>
<evidence type="ECO:0000259" key="5">
    <source>
        <dbReference type="Pfam" id="PF18265"/>
    </source>
</evidence>
<dbReference type="GO" id="GO:0005737">
    <property type="term" value="C:cytoplasm"/>
    <property type="evidence" value="ECO:0007669"/>
    <property type="project" value="TreeGrafter"/>
</dbReference>
<evidence type="ECO:0000313" key="6">
    <source>
        <dbReference type="EMBL" id="WFD36002.1"/>
    </source>
</evidence>
<dbReference type="InterPro" id="IPR040815">
    <property type="entry name" value="Nas2_N"/>
</dbReference>
<accession>A0AAF0EWF9</accession>
<reference evidence="6" key="1">
    <citation type="submission" date="2023-03" db="EMBL/GenBank/DDBJ databases">
        <title>Mating type loci evolution in Malassezia.</title>
        <authorList>
            <person name="Coelho M.A."/>
        </authorList>
    </citation>
    <scope>NUCLEOTIDE SEQUENCE</scope>
    <source>
        <strain evidence="6">CBS 11721</strain>
    </source>
</reference>
<dbReference type="Gene3D" id="6.10.140.1710">
    <property type="match status" value="1"/>
</dbReference>
<keyword evidence="4" id="KW-1133">Transmembrane helix</keyword>
<evidence type="ECO:0000256" key="3">
    <source>
        <dbReference type="SAM" id="MobiDB-lite"/>
    </source>
</evidence>
<evidence type="ECO:0000313" key="7">
    <source>
        <dbReference type="Proteomes" id="UP001219933"/>
    </source>
</evidence>
<dbReference type="InterPro" id="IPR036034">
    <property type="entry name" value="PDZ_sf"/>
</dbReference>
<dbReference type="PANTHER" id="PTHR12651:SF1">
    <property type="entry name" value="26S PROTEASOME NON-ATPASE REGULATORY SUBUNIT 9"/>
    <property type="match status" value="1"/>
</dbReference>
<name>A0AAF0EWF9_9BASI</name>
<feature type="transmembrane region" description="Helical" evidence="4">
    <location>
        <begin position="320"/>
        <end position="346"/>
    </location>
</feature>
<keyword evidence="7" id="KW-1185">Reference proteome</keyword>
<dbReference type="Gene3D" id="2.30.42.10">
    <property type="match status" value="1"/>
</dbReference>
<organism evidence="6 7">
    <name type="scientific">Malassezia cuniculi</name>
    <dbReference type="NCBI Taxonomy" id="948313"/>
    <lineage>
        <taxon>Eukaryota</taxon>
        <taxon>Fungi</taxon>
        <taxon>Dikarya</taxon>
        <taxon>Basidiomycota</taxon>
        <taxon>Ustilaginomycotina</taxon>
        <taxon>Malasseziomycetes</taxon>
        <taxon>Malasseziales</taxon>
        <taxon>Malasseziaceae</taxon>
        <taxon>Malassezia</taxon>
    </lineage>
</organism>
<protein>
    <recommendedName>
        <fullName evidence="5">Nas2 N-terminal domain-containing protein</fullName>
    </recommendedName>
</protein>
<keyword evidence="2" id="KW-0175">Coiled coil</keyword>
<sequence>MHRQEALAALDARKRVDLQIGACRDELQRLGADETGSLVDSDGFPLSDVDIVAVRTVRNRLIMLKNDRRELDRQIAALVQDALPRRAQDSASPGAPLPSESASESEPASAPGSVSASASAPAAAAANTTPKPLYVRSVAPDSPAAAAGLRAGDELRAFGAISSVSAASLSEIPAQVRPNIPIAVHVARHTVNGYQVIPLTLTPQECIYAVLGSHGRHAEFESYITPAQWLFAVWPVIHALFLGMLVYQFTRKGTDIVKSGLGWNLPLMLFLNSLCDALFTAHGSAYHIAGFIVLSAVAALVSHLYGHLRMTFEPDDWCDSLFVFLPLSLYHGLVVVVYFVAAFAVFGVDARTHAPGLVTKVLVFLTLFFLESTATGYVFYGNGDLAGASVITLGLVSIAAHQHNRFIHWSAIGFALIALIAVVRAFFSIVHNPEPLHDEESAPLTA</sequence>
<dbReference type="GO" id="GO:0005634">
    <property type="term" value="C:nucleus"/>
    <property type="evidence" value="ECO:0007669"/>
    <property type="project" value="TreeGrafter"/>
</dbReference>
<dbReference type="PANTHER" id="PTHR12651">
    <property type="entry name" value="26S PROTEASOME NON-ATPASE REGULATORY SUBUNIT 9"/>
    <property type="match status" value="1"/>
</dbReference>
<dbReference type="EMBL" id="CP119880">
    <property type="protein sequence ID" value="WFD36002.1"/>
    <property type="molecule type" value="Genomic_DNA"/>
</dbReference>
<dbReference type="SUPFAM" id="SSF50156">
    <property type="entry name" value="PDZ domain-like"/>
    <property type="match status" value="1"/>
</dbReference>
<evidence type="ECO:0000256" key="2">
    <source>
        <dbReference type="SAM" id="Coils"/>
    </source>
</evidence>
<dbReference type="InterPro" id="IPR035269">
    <property type="entry name" value="PSMD9"/>
</dbReference>
<feature type="domain" description="Nas2 N-terminal" evidence="5">
    <location>
        <begin position="11"/>
        <end position="80"/>
    </location>
</feature>
<dbReference type="AlphaFoldDB" id="A0AAF0EWF9"/>
<feature type="region of interest" description="Disordered" evidence="3">
    <location>
        <begin position="84"/>
        <end position="116"/>
    </location>
</feature>
<keyword evidence="4" id="KW-0472">Membrane</keyword>
<keyword evidence="4" id="KW-0812">Transmembrane</keyword>
<feature type="transmembrane region" description="Helical" evidence="4">
    <location>
        <begin position="377"/>
        <end position="400"/>
    </location>
</feature>
<feature type="transmembrane region" description="Helical" evidence="4">
    <location>
        <begin position="406"/>
        <end position="427"/>
    </location>
</feature>
<keyword evidence="1" id="KW-0143">Chaperone</keyword>